<accession>A0ABR6GNP1</accession>
<dbReference type="NCBIfam" id="TIGR03891">
    <property type="entry name" value="thiopep_ocin"/>
    <property type="match status" value="1"/>
</dbReference>
<feature type="domain" description="Thiopeptide-type bacteriocin biosynthesis" evidence="1">
    <location>
        <begin position="70"/>
        <end position="356"/>
    </location>
</feature>
<comment type="caution">
    <text evidence="2">The sequence shown here is derived from an EMBL/GenBank/DDBJ whole genome shotgun (WGS) entry which is preliminary data.</text>
</comment>
<organism evidence="2 3">
    <name type="scientific">Roseateles terrae</name>
    <dbReference type="NCBI Taxonomy" id="431060"/>
    <lineage>
        <taxon>Bacteria</taxon>
        <taxon>Pseudomonadati</taxon>
        <taxon>Pseudomonadota</taxon>
        <taxon>Betaproteobacteria</taxon>
        <taxon>Burkholderiales</taxon>
        <taxon>Sphaerotilaceae</taxon>
        <taxon>Roseateles</taxon>
    </lineage>
</organism>
<name>A0ABR6GNP1_9BURK</name>
<gene>
    <name evidence="2" type="ORF">FHS28_000234</name>
</gene>
<dbReference type="Pfam" id="PF14028">
    <property type="entry name" value="Lant_dehydr_C"/>
    <property type="match status" value="1"/>
</dbReference>
<evidence type="ECO:0000313" key="2">
    <source>
        <dbReference type="EMBL" id="MBB3192869.1"/>
    </source>
</evidence>
<evidence type="ECO:0000259" key="1">
    <source>
        <dbReference type="Pfam" id="PF14028"/>
    </source>
</evidence>
<dbReference type="EMBL" id="JACHXO010000001">
    <property type="protein sequence ID" value="MBB3192869.1"/>
    <property type="molecule type" value="Genomic_DNA"/>
</dbReference>
<proteinExistence type="predicted"/>
<protein>
    <submittedName>
        <fullName evidence="2">Thiopeptide-type bacteriocin biosynthesis protein</fullName>
    </submittedName>
</protein>
<dbReference type="Proteomes" id="UP000574369">
    <property type="component" value="Unassembled WGS sequence"/>
</dbReference>
<reference evidence="2 3" key="1">
    <citation type="submission" date="2020-08" db="EMBL/GenBank/DDBJ databases">
        <title>Genomic Encyclopedia of Type Strains, Phase III (KMG-III): the genomes of soil and plant-associated and newly described type strains.</title>
        <authorList>
            <person name="Whitman W."/>
        </authorList>
    </citation>
    <scope>NUCLEOTIDE SEQUENCE [LARGE SCALE GENOMIC DNA]</scope>
    <source>
        <strain evidence="2 3">CECT 7247</strain>
    </source>
</reference>
<dbReference type="InterPro" id="IPR023809">
    <property type="entry name" value="Thiopep_bacteriocin_synth_dom"/>
</dbReference>
<evidence type="ECO:0000313" key="3">
    <source>
        <dbReference type="Proteomes" id="UP000574369"/>
    </source>
</evidence>
<keyword evidence="3" id="KW-1185">Reference proteome</keyword>
<sequence length="374" mass="41377">MFTFNTEATDTVVIDGAVVDAVTGQAAGEVAGTKADALSDNDGPRARDPSHWVFAKLFIGHDGEPATQRSDRADDLLSRRFAPLFAQWEAQGLRSFFIRYHEDGYHLRLRVFAADDGPRQQARQQLLRLLRALRPAGTRWKLAAYAPELEKYGGPLGNYWAEQHFHASSALVLQLLQRLAALPAAERGAMRSQLAIVLMHATLAGAGLNEQDTSSLCSGYYRYWWRNASGGQAPVDALEPLYQRHKALLLHCLGDGQAEAVADSAWARQHPSWRALVAAWTAQIQADVMTLSALEETGRLLVPGWLRQASPDVLGGMASRPCTLLEILPNYLHMLNNRLGVHVGNEGRLAYCLMRHLEDQRGLRAHPLDLLLQP</sequence>
<dbReference type="RefSeq" id="WP_184293971.1">
    <property type="nucleotide sequence ID" value="NZ_JACHXO010000001.1"/>
</dbReference>